<reference evidence="1 2" key="1">
    <citation type="submission" date="2021-11" db="EMBL/GenBank/DDBJ databases">
        <authorList>
            <person name="Depoorter E."/>
        </authorList>
    </citation>
    <scope>NUCLEOTIDE SEQUENCE [LARGE SCALE GENOMIC DNA]</scope>
    <source>
        <strain evidence="1 2">LMG 24286</strain>
    </source>
</reference>
<keyword evidence="2" id="KW-1185">Reference proteome</keyword>
<comment type="caution">
    <text evidence="1">The sequence shown here is derived from an EMBL/GenBank/DDBJ whole genome shotgun (WGS) entry which is preliminary data.</text>
</comment>
<accession>A0ABN8BNB4</accession>
<evidence type="ECO:0000313" key="2">
    <source>
        <dbReference type="Proteomes" id="UP000789719"/>
    </source>
</evidence>
<dbReference type="Proteomes" id="UP000789719">
    <property type="component" value="Unassembled WGS sequence"/>
</dbReference>
<dbReference type="RefSeq" id="WP_230098130.1">
    <property type="nucleotide sequence ID" value="NZ_CAKKNT010000003.1"/>
</dbReference>
<name>A0ABN8BNB4_9LACO</name>
<evidence type="ECO:0000313" key="1">
    <source>
        <dbReference type="EMBL" id="CAH0418025.1"/>
    </source>
</evidence>
<gene>
    <name evidence="1" type="ORF">WGH24286_00441</name>
</gene>
<dbReference type="EMBL" id="CAKKNT010000003">
    <property type="protein sequence ID" value="CAH0418025.1"/>
    <property type="molecule type" value="Genomic_DNA"/>
</dbReference>
<proteinExistence type="predicted"/>
<sequence length="52" mass="6014">MEMTPKKLPNTLAEAFKNWQDDDIREPELDWGEAVGNELKWQSKAITLLLKA</sequence>
<protein>
    <submittedName>
        <fullName evidence="1">Uncharacterized protein</fullName>
    </submittedName>
</protein>
<organism evidence="1 2">
    <name type="scientific">Periweissella ghanensis</name>
    <dbReference type="NCBI Taxonomy" id="467997"/>
    <lineage>
        <taxon>Bacteria</taxon>
        <taxon>Bacillati</taxon>
        <taxon>Bacillota</taxon>
        <taxon>Bacilli</taxon>
        <taxon>Lactobacillales</taxon>
        <taxon>Lactobacillaceae</taxon>
        <taxon>Periweissella</taxon>
    </lineage>
</organism>